<dbReference type="EMBL" id="SITD01000070">
    <property type="protein sequence ID" value="TBM20706.1"/>
    <property type="molecule type" value="Genomic_DNA"/>
</dbReference>
<evidence type="ECO:0000259" key="4">
    <source>
        <dbReference type="PROSITE" id="PS51186"/>
    </source>
</evidence>
<gene>
    <name evidence="5" type="primary">rffC</name>
    <name evidence="3" type="synonym">wecD</name>
    <name evidence="5" type="ORF">EYY89_22025</name>
</gene>
<evidence type="ECO:0000313" key="6">
    <source>
        <dbReference type="Proteomes" id="UP000293380"/>
    </source>
</evidence>
<evidence type="ECO:0000313" key="5">
    <source>
        <dbReference type="EMBL" id="TBM20706.1"/>
    </source>
</evidence>
<dbReference type="PANTHER" id="PTHR43877:SF2">
    <property type="entry name" value="AMINOALKYLPHOSPHONATE N-ACETYLTRANSFERASE-RELATED"/>
    <property type="match status" value="1"/>
</dbReference>
<comment type="function">
    <text evidence="3">Catalyzes the acetylation of dTDP-fucosamine (dTDP-4-amino-4,6-dideoxy-D-galactose) to dTDP-Fuc4NAc, which is utilized in the biosynthesis of the enterobacterial common antigen (ECA).</text>
</comment>
<dbReference type="InterPro" id="IPR000182">
    <property type="entry name" value="GNAT_dom"/>
</dbReference>
<evidence type="ECO:0000256" key="3">
    <source>
        <dbReference type="HAMAP-Rule" id="MF_02027"/>
    </source>
</evidence>
<accession>A0A4Q9EBJ4</accession>
<dbReference type="Gene3D" id="3.40.630.30">
    <property type="match status" value="1"/>
</dbReference>
<comment type="pathway">
    <text evidence="3">Bacterial outer membrane biogenesis; enterobacterial common antigen biosynthesis.</text>
</comment>
<dbReference type="HAMAP" id="MF_02027">
    <property type="entry name" value="WecD_RffC"/>
    <property type="match status" value="1"/>
</dbReference>
<dbReference type="UniPathway" id="UPA00566"/>
<dbReference type="Pfam" id="PF00583">
    <property type="entry name" value="Acetyltransf_1"/>
    <property type="match status" value="1"/>
</dbReference>
<keyword evidence="1 3" id="KW-0808">Transferase</keyword>
<keyword evidence="2 3" id="KW-0012">Acyltransferase</keyword>
<feature type="active site" description="Proton donor" evidence="3">
    <location>
        <position position="227"/>
    </location>
</feature>
<name>A0A4Q9EBJ4_9GAMM</name>
<sequence>MCVRANIEPLAWESEYFQLRSAKLAFSSTAPQLTTADLQPFDIVQAKIPADRLVLADDLANLGFRLVEGEIDLSLPIGLEQIGTRTANNNAGATVFGSRIAVTEDIPWLRAQAAQAFALSRFRAPWYQVGDSARFYAEWVEKAVLGTFDHQCLLVLNTQRKPAGFVTLRALANGEARIGLLAVAPEAAGLGIGKQLMQLAQNWCRDNNLSCLHVATQTGNIPALRLYIRSGAVIESTAYWLYR</sequence>
<dbReference type="InterPro" id="IPR016181">
    <property type="entry name" value="Acyl_CoA_acyltransferase"/>
</dbReference>
<dbReference type="GO" id="GO:0009246">
    <property type="term" value="P:enterobacterial common antigen biosynthetic process"/>
    <property type="evidence" value="ECO:0007669"/>
    <property type="project" value="UniProtKB-UniRule"/>
</dbReference>
<reference evidence="5 6" key="1">
    <citation type="submission" date="2019-02" db="EMBL/GenBank/DDBJ databases">
        <title>Comparative genomic analysis of the Hafnia genus genomes.</title>
        <authorList>
            <person name="Zhiqiu Y."/>
            <person name="Chao Y."/>
            <person name="Yuhui D."/>
            <person name="Di H."/>
            <person name="Bin L."/>
        </authorList>
    </citation>
    <scope>NUCLEOTIDE SEQUENCE [LARGE SCALE GENOMIC DNA]</scope>
    <source>
        <strain evidence="5 6">PCM_1194</strain>
    </source>
</reference>
<dbReference type="InterPro" id="IPR012752">
    <property type="entry name" value="AcTrfase_WecD"/>
</dbReference>
<dbReference type="RefSeq" id="WP_130960676.1">
    <property type="nucleotide sequence ID" value="NZ_SITD01000070.1"/>
</dbReference>
<dbReference type="EC" id="2.3.1.210" evidence="3"/>
<comment type="similarity">
    <text evidence="3">Belongs to the WecD family.</text>
</comment>
<protein>
    <recommendedName>
        <fullName evidence="3">dTDP-fucosamine acetyltransferase</fullName>
        <ecNumber evidence="3">2.3.1.210</ecNumber>
    </recommendedName>
    <alternativeName>
        <fullName evidence="3">TDP-fucosamine acetyltransferase</fullName>
    </alternativeName>
    <alternativeName>
        <fullName evidence="3">dTDP-4-amino-4,6-dideoxy-D-galactose acyltransferase</fullName>
    </alternativeName>
</protein>
<dbReference type="InterPro" id="IPR050832">
    <property type="entry name" value="Bact_Acetyltransf"/>
</dbReference>
<dbReference type="NCBIfam" id="NF008212">
    <property type="entry name" value="PRK10975.1"/>
    <property type="match status" value="1"/>
</dbReference>
<dbReference type="GO" id="GO:0008080">
    <property type="term" value="F:N-acetyltransferase activity"/>
    <property type="evidence" value="ECO:0007669"/>
    <property type="project" value="InterPro"/>
</dbReference>
<dbReference type="Proteomes" id="UP000293380">
    <property type="component" value="Unassembled WGS sequence"/>
</dbReference>
<dbReference type="PROSITE" id="PS51186">
    <property type="entry name" value="GNAT"/>
    <property type="match status" value="1"/>
</dbReference>
<comment type="caution">
    <text evidence="5">The sequence shown here is derived from an EMBL/GenBank/DDBJ whole genome shotgun (WGS) entry which is preliminary data.</text>
</comment>
<evidence type="ECO:0000256" key="2">
    <source>
        <dbReference type="ARBA" id="ARBA00023315"/>
    </source>
</evidence>
<proteinExistence type="inferred from homology"/>
<dbReference type="SUPFAM" id="SSF55729">
    <property type="entry name" value="Acyl-CoA N-acyltransferases (Nat)"/>
    <property type="match status" value="1"/>
</dbReference>
<feature type="binding site" evidence="3">
    <location>
        <position position="220"/>
    </location>
    <ligand>
        <name>acetyl-CoA</name>
        <dbReference type="ChEBI" id="CHEBI:57288"/>
    </ligand>
</feature>
<comment type="catalytic activity">
    <reaction evidence="3">
        <text>dTDP-4-amino-4,6-dideoxy-alpha-D-galactose + acetyl-CoA = dTDP-4-acetamido-4,6-dideoxy-alpha-D-galactose + CoA + H(+)</text>
        <dbReference type="Rhea" id="RHEA:34443"/>
        <dbReference type="ChEBI" id="CHEBI:15378"/>
        <dbReference type="ChEBI" id="CHEBI:57287"/>
        <dbReference type="ChEBI" id="CHEBI:57288"/>
        <dbReference type="ChEBI" id="CHEBI:68492"/>
        <dbReference type="ChEBI" id="CHEBI:68493"/>
        <dbReference type="EC" id="2.3.1.210"/>
    </reaction>
</comment>
<dbReference type="NCBIfam" id="TIGR02382">
    <property type="entry name" value="wecD_rffC"/>
    <property type="match status" value="1"/>
</dbReference>
<organism evidence="5 6">
    <name type="scientific">Hafnia paralvei</name>
    <dbReference type="NCBI Taxonomy" id="546367"/>
    <lineage>
        <taxon>Bacteria</taxon>
        <taxon>Pseudomonadati</taxon>
        <taxon>Pseudomonadota</taxon>
        <taxon>Gammaproteobacteria</taxon>
        <taxon>Enterobacterales</taxon>
        <taxon>Hafniaceae</taxon>
        <taxon>Hafnia</taxon>
    </lineage>
</organism>
<feature type="domain" description="N-acetyltransferase" evidence="4">
    <location>
        <begin position="100"/>
        <end position="243"/>
    </location>
</feature>
<dbReference type="PANTHER" id="PTHR43877">
    <property type="entry name" value="AMINOALKYLPHOSPHONATE N-ACETYLTRANSFERASE-RELATED-RELATED"/>
    <property type="match status" value="1"/>
</dbReference>
<evidence type="ECO:0000256" key="1">
    <source>
        <dbReference type="ARBA" id="ARBA00022679"/>
    </source>
</evidence>
<dbReference type="CDD" id="cd04301">
    <property type="entry name" value="NAT_SF"/>
    <property type="match status" value="1"/>
</dbReference>
<comment type="caution">
    <text evidence="3">Lacks conserved residue(s) required for the propagation of feature annotation.</text>
</comment>
<comment type="subunit">
    <text evidence="3">Homodimer.</text>
</comment>
<dbReference type="AlphaFoldDB" id="A0A4Q9EBJ4"/>